<evidence type="ECO:0008006" key="6">
    <source>
        <dbReference type="Google" id="ProtNLM"/>
    </source>
</evidence>
<dbReference type="GO" id="GO:0004402">
    <property type="term" value="F:histone acetyltransferase activity"/>
    <property type="evidence" value="ECO:0007669"/>
    <property type="project" value="InterPro"/>
</dbReference>
<proteinExistence type="predicted"/>
<name>A0A7C8QD69_ORBOL</name>
<evidence type="ECO:0000313" key="5">
    <source>
        <dbReference type="Proteomes" id="UP000472727"/>
    </source>
</evidence>
<organism evidence="4 5">
    <name type="scientific">Orbilia oligospora</name>
    <name type="common">Nematode-trapping fungus</name>
    <name type="synonym">Arthrobotrys oligospora</name>
    <dbReference type="NCBI Taxonomy" id="2813651"/>
    <lineage>
        <taxon>Eukaryota</taxon>
        <taxon>Fungi</taxon>
        <taxon>Dikarya</taxon>
        <taxon>Ascomycota</taxon>
        <taxon>Pezizomycotina</taxon>
        <taxon>Orbiliomycetes</taxon>
        <taxon>Orbiliales</taxon>
        <taxon>Orbiliaceae</taxon>
        <taxon>Orbilia</taxon>
    </lineage>
</organism>
<dbReference type="InterPro" id="IPR044230">
    <property type="entry name" value="GTF3C4"/>
</dbReference>
<dbReference type="EMBL" id="WIWS01000095">
    <property type="protein sequence ID" value="KAF3208095.1"/>
    <property type="molecule type" value="Genomic_DNA"/>
</dbReference>
<dbReference type="PANTHER" id="PTHR15496">
    <property type="entry name" value="GENERAL TRANSCRIPTION FACTOR 3C POLYPEPTIDE 4 FAMILY"/>
    <property type="match status" value="1"/>
</dbReference>
<feature type="region of interest" description="Disordered" evidence="1">
    <location>
        <begin position="325"/>
        <end position="394"/>
    </location>
</feature>
<dbReference type="GO" id="GO:0000127">
    <property type="term" value="C:transcription factor TFIIIC complex"/>
    <property type="evidence" value="ECO:0007669"/>
    <property type="project" value="InterPro"/>
</dbReference>
<dbReference type="Pfam" id="PF12660">
    <property type="entry name" value="zf-TFIIIC"/>
    <property type="match status" value="1"/>
</dbReference>
<dbReference type="GO" id="GO:0006384">
    <property type="term" value="P:transcription initiation at RNA polymerase III promoter"/>
    <property type="evidence" value="ECO:0007669"/>
    <property type="project" value="InterPro"/>
</dbReference>
<dbReference type="PANTHER" id="PTHR15496:SF2">
    <property type="entry name" value="GENERAL TRANSCRIPTION FACTOR 3C POLYPEPTIDE 4"/>
    <property type="match status" value="1"/>
</dbReference>
<feature type="domain" description="Transcription factor IIIC 90kDa subunit N-terminal" evidence="2">
    <location>
        <begin position="434"/>
        <end position="810"/>
    </location>
</feature>
<feature type="domain" description="Transcription factor IIIC putative zinc-finger" evidence="3">
    <location>
        <begin position="1043"/>
        <end position="1147"/>
    </location>
</feature>
<evidence type="ECO:0000256" key="1">
    <source>
        <dbReference type="SAM" id="MobiDB-lite"/>
    </source>
</evidence>
<evidence type="ECO:0000259" key="3">
    <source>
        <dbReference type="Pfam" id="PF12660"/>
    </source>
</evidence>
<protein>
    <recommendedName>
        <fullName evidence="6">Transcription factor IIIC putative zinc-finger domain-containing protein</fullName>
    </recommendedName>
</protein>
<comment type="caution">
    <text evidence="4">The sequence shown here is derived from an EMBL/GenBank/DDBJ whole genome shotgun (WGS) entry which is preliminary data.</text>
</comment>
<feature type="compositionally biased region" description="Acidic residues" evidence="1">
    <location>
        <begin position="362"/>
        <end position="391"/>
    </location>
</feature>
<dbReference type="InterPro" id="IPR024761">
    <property type="entry name" value="TFIIIC_delta_N"/>
</dbReference>
<reference evidence="4 5" key="1">
    <citation type="submission" date="2019-06" db="EMBL/GenBank/DDBJ databases">
        <authorList>
            <person name="Palmer J.M."/>
        </authorList>
    </citation>
    <scope>NUCLEOTIDE SEQUENCE [LARGE SCALE GENOMIC DNA]</scope>
    <source>
        <strain evidence="4 5">TWF106</strain>
    </source>
</reference>
<dbReference type="Proteomes" id="UP000472727">
    <property type="component" value="Unassembled WGS sequence"/>
</dbReference>
<accession>A0A7C8QD69</accession>
<dbReference type="Pfam" id="PF12657">
    <property type="entry name" value="TFIIIC_delta"/>
    <property type="match status" value="1"/>
</dbReference>
<feature type="compositionally biased region" description="Basic and acidic residues" evidence="1">
    <location>
        <begin position="333"/>
        <end position="353"/>
    </location>
</feature>
<feature type="compositionally biased region" description="Acidic residues" evidence="1">
    <location>
        <begin position="252"/>
        <end position="265"/>
    </location>
</feature>
<evidence type="ECO:0000313" key="4">
    <source>
        <dbReference type="EMBL" id="KAF3208095.1"/>
    </source>
</evidence>
<gene>
    <name evidence="4" type="ORF">TWF106_011527</name>
</gene>
<feature type="region of interest" description="Disordered" evidence="1">
    <location>
        <begin position="245"/>
        <end position="274"/>
    </location>
</feature>
<sequence>MDVKVPILSANEPDVGLACQTQNEENDNLREGQILCDCSGYVCKSIEQGSWKLADRTRKAFSRNRPKLLYPIPIERCFYFNNPAITIELPESLENILSSENFGKPIRQKYGIFRVVRCCWTFRAQDSPLGSIYRMYEFLVADVWNEISYEADYLWYSLFPLERIPEPSDILDVKTYACIASLVQTLVKAYNYEINLGIPRYKPKGMATRQCSELPRVLERAPEWAVSYPPLSDTDAEGIRTIISDRKRDGGEVEEDDEEDSDCEQEDVKKKRKSQKMLLKNIDLNFYPSIPQNYKASQDGQLCIPAGPITYILTNSVLNPGLVSNPPVPSKFKPGDENKIDYRSSENRADWKGYGDGNDGGDGSEYEESEEDGEEEGEQEGEEEKEGDVEEDKARPEFQFHWQKLEILQDEEVGDVMKGGVSFQLDQTFKEGFARQMEWSPVGAGTHRRCSLSILTSSRQVLIYQPTTVIGRGLKLQMKLLDRLIDQDVPGDEVVEITWDKLPREICWSQPCTFQTMRWGIPIFTMVDENNELTFVKIIDQDVELLLKTTPKIPEGSRIIKMCWSPWVIMSSDEGIAFFSFITTDGVWVLRMVLSRVDGKLVLSAGDDPPHLTPGAMAGYEPHALLWYERVYNIPNRAPETLLAAIQRDGVELFGITLDIGKHFCLQRLYKVFMDLPACLAGYTFSDPIWMDYLDLNICSTNGALSIVRIDLSNLNKSILLKAVIPNFYGRTLIQNDCEFPQPNTKPDFIDILDEKRASFIEDWKIMQASCQVYGIAYCPLGGILSVCYRLKPEGVLEYPIKERERCTLSWQFCRDWSEMFDPAQAAGSAKYFTLNGVPGEAFVSDIRFLVDPEDAEDSFNRMEEILSDGMNESGKLPPPLAQEAEAYLFQDIKSADLIDHISTYLFNTKEAVLNRARNLVGLLRTNRIAPKKPGVLSAQTGTTKLILSAILEIPVLKGSQLRTRKSRLIRWLTASLGILAFYRDERVFKLSIQTLKDLEYRFALDIEIEKKLIAERKEVLANPGNLDLLVTMTKKIVRVGAMEKCNVCLAPVPLDDLMNGRCGNGHLFKRCALTFLLITDPNPRVCGICSREYISRRMVDEDEDEKTLTATDQRGGKLIHDNVREPTLFRILFEAVDTCVFCGGSFYDKEEFRKVGEQ</sequence>
<dbReference type="AlphaFoldDB" id="A0A7C8QD69"/>
<dbReference type="InterPro" id="IPR024764">
    <property type="entry name" value="TFIIIC_Znf"/>
</dbReference>
<evidence type="ECO:0000259" key="2">
    <source>
        <dbReference type="Pfam" id="PF12657"/>
    </source>
</evidence>